<evidence type="ECO:0000259" key="2">
    <source>
        <dbReference type="PROSITE" id="PS50968"/>
    </source>
</evidence>
<dbReference type="PANTHER" id="PTHR45266:SF3">
    <property type="entry name" value="OXALOACETATE DECARBOXYLASE ALPHA CHAIN"/>
    <property type="match status" value="1"/>
</dbReference>
<feature type="domain" description="Lipoyl-binding" evidence="2">
    <location>
        <begin position="31"/>
        <end position="106"/>
    </location>
</feature>
<dbReference type="STRING" id="385682.SAMN05444380_11130"/>
<proteinExistence type="predicted"/>
<gene>
    <name evidence="3" type="ORF">SAMN05444380_11130</name>
</gene>
<sequence>MNDDKQELVDFQILSLKYKTKLTRKYKERKKYRPKNPKEVRSVIPGTITGINVKNGQKVKGGEVLLQLEAMKMVNNIHMPFDGVIKNVYVKVGQKIPKDYLMVELE</sequence>
<dbReference type="CDD" id="cd06850">
    <property type="entry name" value="biotinyl_domain"/>
    <property type="match status" value="1"/>
</dbReference>
<keyword evidence="1" id="KW-0092">Biotin</keyword>
<reference evidence="3 4" key="1">
    <citation type="submission" date="2016-10" db="EMBL/GenBank/DDBJ databases">
        <authorList>
            <person name="de Groot N.N."/>
        </authorList>
    </citation>
    <scope>NUCLEOTIDE SEQUENCE [LARGE SCALE GENOMIC DNA]</scope>
    <source>
        <strain evidence="3 4">DSM 19012</strain>
    </source>
</reference>
<dbReference type="InterPro" id="IPR000089">
    <property type="entry name" value="Biotin_lipoyl"/>
</dbReference>
<evidence type="ECO:0000313" key="4">
    <source>
        <dbReference type="Proteomes" id="UP000181976"/>
    </source>
</evidence>
<evidence type="ECO:0000313" key="3">
    <source>
        <dbReference type="EMBL" id="SFE41792.1"/>
    </source>
</evidence>
<dbReference type="SUPFAM" id="SSF51230">
    <property type="entry name" value="Single hybrid motif"/>
    <property type="match status" value="1"/>
</dbReference>
<dbReference type="Proteomes" id="UP000181976">
    <property type="component" value="Unassembled WGS sequence"/>
</dbReference>
<dbReference type="InParanoid" id="A0A1I2AD37"/>
<dbReference type="InterPro" id="IPR050709">
    <property type="entry name" value="Biotin_Carboxyl_Carrier/Decarb"/>
</dbReference>
<dbReference type="PANTHER" id="PTHR45266">
    <property type="entry name" value="OXALOACETATE DECARBOXYLASE ALPHA CHAIN"/>
    <property type="match status" value="1"/>
</dbReference>
<dbReference type="InterPro" id="IPR011053">
    <property type="entry name" value="Single_hybrid_motif"/>
</dbReference>
<accession>A0A1I2AD37</accession>
<name>A0A1I2AD37_9BACT</name>
<dbReference type="Pfam" id="PF00364">
    <property type="entry name" value="Biotin_lipoyl"/>
    <property type="match status" value="1"/>
</dbReference>
<dbReference type="PROSITE" id="PS50968">
    <property type="entry name" value="BIOTINYL_LIPOYL"/>
    <property type="match status" value="1"/>
</dbReference>
<evidence type="ECO:0000256" key="1">
    <source>
        <dbReference type="ARBA" id="ARBA00023267"/>
    </source>
</evidence>
<dbReference type="RefSeq" id="WP_010526504.1">
    <property type="nucleotide sequence ID" value="NZ_AFSL01000009.1"/>
</dbReference>
<keyword evidence="4" id="KW-1185">Reference proteome</keyword>
<dbReference type="OrthoDB" id="9812676at2"/>
<dbReference type="Gene3D" id="2.40.50.100">
    <property type="match status" value="1"/>
</dbReference>
<dbReference type="AlphaFoldDB" id="A0A1I2AD37"/>
<keyword evidence="3" id="KW-0670">Pyruvate</keyword>
<protein>
    <submittedName>
        <fullName evidence="3">Pyruvate carboxylase/pyruvate carboxylase subunit B</fullName>
    </submittedName>
</protein>
<dbReference type="eggNOG" id="COG4770">
    <property type="taxonomic scope" value="Bacteria"/>
</dbReference>
<organism evidence="3 4">
    <name type="scientific">Thermophagus xiamenensis</name>
    <dbReference type="NCBI Taxonomy" id="385682"/>
    <lineage>
        <taxon>Bacteria</taxon>
        <taxon>Pseudomonadati</taxon>
        <taxon>Bacteroidota</taxon>
        <taxon>Bacteroidia</taxon>
        <taxon>Marinilabiliales</taxon>
        <taxon>Marinilabiliaceae</taxon>
        <taxon>Thermophagus</taxon>
    </lineage>
</organism>
<dbReference type="FunFam" id="2.40.50.100:FF:000003">
    <property type="entry name" value="Acetyl-CoA carboxylase biotin carboxyl carrier protein"/>
    <property type="match status" value="1"/>
</dbReference>
<dbReference type="EMBL" id="FONA01000011">
    <property type="protein sequence ID" value="SFE41792.1"/>
    <property type="molecule type" value="Genomic_DNA"/>
</dbReference>